<feature type="region of interest" description="Disordered" evidence="9">
    <location>
        <begin position="584"/>
        <end position="647"/>
    </location>
</feature>
<comment type="similarity">
    <text evidence="2">Belongs to the universal ribosomal protein uL2 family.</text>
</comment>
<dbReference type="GO" id="GO:0016740">
    <property type="term" value="F:transferase activity"/>
    <property type="evidence" value="ECO:0007669"/>
    <property type="project" value="InterPro"/>
</dbReference>
<dbReference type="AlphaFoldDB" id="A0A8H6XEF2"/>
<sequence length="647" mass="71409">MAVRTAGRGRISLELHGEETVFSELSSTYPLKLLSPRTHRVGLVYLITYGEDLSAETKSLYQLTLDRAPISFCFRRDLQKCSNSDQDSSHPAGGLFLLPDPVTRFHITSDASLAVLDWVTSGRKSRGEEWVFSRYYSVNEIVVDGRRVAKDVMLLENDNAATTKLPVRTLASKLDPYGCYATLLLYGPQLAGVMSALAEEYSQIQVFKSKERPGLLWSSSAFGDGGLHSIEAIGDDTSEGRLSEWLCNILDFMLASFSSRLLRTPAAVSQARLYATESRNALRKLAKKRELDEAMSRTQAIFKTYKPVSPGIRHLRRPLNPHLWQGRPVLQLTIAKRKSGGRNAHGRITVRHRGGGHRQRIRTLDFRREEPGIHDVVRIEYDPGRSAHIALLKNRDPNAAGPKKWSYIVAPEGIRAGDEVQSFRQGIPEGFVPGLDIAKLNGAASLEEDELPTTGEQTEADLIQARLEKSSSQSLALGLLRTLTLRPGNVLRLRLIPIGTVIHNIALLPTGPGILVRSAGSAAQVVGYDSRYTHVRLQSGEVRKVLQDCCATIGRVSNPLWKGRNLGKAGRARWLGRRPSVRGVAMNANDHPHGGGRGKSKSDKHPVSIWGWGAKGTRTRKPGPKGPKNSNKMVIRERPRGKAVRSN</sequence>
<comment type="caution">
    <text evidence="12">The sequence shown here is derived from an EMBL/GenBank/DDBJ whole genome shotgun (WGS) entry which is preliminary data.</text>
</comment>
<dbReference type="InterPro" id="IPR014722">
    <property type="entry name" value="Rib_uL2_dom2"/>
</dbReference>
<dbReference type="InterPro" id="IPR022671">
    <property type="entry name" value="Ribosomal_uL2_CS"/>
</dbReference>
<dbReference type="InterPro" id="IPR022669">
    <property type="entry name" value="Ribosomal_uL2_C"/>
</dbReference>
<dbReference type="OrthoDB" id="268576at2759"/>
<dbReference type="GO" id="GO:0016151">
    <property type="term" value="F:nickel cation binding"/>
    <property type="evidence" value="ECO:0007669"/>
    <property type="project" value="InterPro"/>
</dbReference>
<dbReference type="NCBIfam" id="TIGR01171">
    <property type="entry name" value="rplB_bact"/>
    <property type="match status" value="1"/>
</dbReference>
<feature type="domain" description="Large ribosomal subunit protein uL2 C-terminal" evidence="10">
    <location>
        <begin position="485"/>
        <end position="613"/>
    </location>
</feature>
<dbReference type="SMART" id="SM01383">
    <property type="entry name" value="Ribosomal_L2"/>
    <property type="match status" value="1"/>
</dbReference>
<evidence type="ECO:0000256" key="7">
    <source>
        <dbReference type="ARBA" id="ARBA00037226"/>
    </source>
</evidence>
<evidence type="ECO:0000256" key="3">
    <source>
        <dbReference type="ARBA" id="ARBA00022980"/>
    </source>
</evidence>
<organism evidence="12 13">
    <name type="scientific">Mycena sanguinolenta</name>
    <dbReference type="NCBI Taxonomy" id="230812"/>
    <lineage>
        <taxon>Eukaryota</taxon>
        <taxon>Fungi</taxon>
        <taxon>Dikarya</taxon>
        <taxon>Basidiomycota</taxon>
        <taxon>Agaricomycotina</taxon>
        <taxon>Agaricomycetes</taxon>
        <taxon>Agaricomycetidae</taxon>
        <taxon>Agaricales</taxon>
        <taxon>Marasmiineae</taxon>
        <taxon>Mycenaceae</taxon>
        <taxon>Mycena</taxon>
    </lineage>
</organism>
<protein>
    <recommendedName>
        <fullName evidence="8">Large ribosomal subunit protein uL2m</fullName>
    </recommendedName>
</protein>
<dbReference type="Proteomes" id="UP000623467">
    <property type="component" value="Unassembled WGS sequence"/>
</dbReference>
<evidence type="ECO:0000256" key="1">
    <source>
        <dbReference type="ARBA" id="ARBA00004173"/>
    </source>
</evidence>
<dbReference type="InterPro" id="IPR002669">
    <property type="entry name" value="UreD"/>
</dbReference>
<dbReference type="GO" id="GO:0003735">
    <property type="term" value="F:structural constituent of ribosome"/>
    <property type="evidence" value="ECO:0007669"/>
    <property type="project" value="InterPro"/>
</dbReference>
<evidence type="ECO:0000259" key="11">
    <source>
        <dbReference type="SMART" id="SM01383"/>
    </source>
</evidence>
<dbReference type="GO" id="GO:0032543">
    <property type="term" value="P:mitochondrial translation"/>
    <property type="evidence" value="ECO:0007669"/>
    <property type="project" value="TreeGrafter"/>
</dbReference>
<dbReference type="FunFam" id="2.40.50.140:FF:000128">
    <property type="entry name" value="50S ribosomal protein L2"/>
    <property type="match status" value="1"/>
</dbReference>
<dbReference type="GO" id="GO:0003723">
    <property type="term" value="F:RNA binding"/>
    <property type="evidence" value="ECO:0007669"/>
    <property type="project" value="InterPro"/>
</dbReference>
<name>A0A8H6XEF2_9AGAR</name>
<dbReference type="Gene3D" id="2.40.50.140">
    <property type="entry name" value="Nucleic acid-binding proteins"/>
    <property type="match status" value="1"/>
</dbReference>
<dbReference type="InterPro" id="IPR014726">
    <property type="entry name" value="Ribosomal_uL2_dom3"/>
</dbReference>
<dbReference type="PROSITE" id="PS00467">
    <property type="entry name" value="RIBOSOMAL_L2"/>
    <property type="match status" value="1"/>
</dbReference>
<evidence type="ECO:0000256" key="2">
    <source>
        <dbReference type="ARBA" id="ARBA00005636"/>
    </source>
</evidence>
<dbReference type="SUPFAM" id="SSF50249">
    <property type="entry name" value="Nucleic acid-binding proteins"/>
    <property type="match status" value="1"/>
</dbReference>
<keyword evidence="3" id="KW-0689">Ribosomal protein</keyword>
<dbReference type="InterPro" id="IPR022666">
    <property type="entry name" value="Ribosomal_uL2_RNA-bd_dom"/>
</dbReference>
<dbReference type="InterPro" id="IPR005880">
    <property type="entry name" value="Ribosomal_uL2_bac/org-type"/>
</dbReference>
<feature type="domain" description="Large ribosomal subunit protein uL2 RNA-binding" evidence="11">
    <location>
        <begin position="341"/>
        <end position="422"/>
    </location>
</feature>
<dbReference type="SMART" id="SM01382">
    <property type="entry name" value="Ribosomal_L2_C"/>
    <property type="match status" value="1"/>
</dbReference>
<dbReference type="EMBL" id="JACAZH010000031">
    <property type="protein sequence ID" value="KAF7339572.1"/>
    <property type="molecule type" value="Genomic_DNA"/>
</dbReference>
<dbReference type="Pfam" id="PF00181">
    <property type="entry name" value="Ribosomal_L2_N"/>
    <property type="match status" value="1"/>
</dbReference>
<evidence type="ECO:0000256" key="9">
    <source>
        <dbReference type="SAM" id="MobiDB-lite"/>
    </source>
</evidence>
<evidence type="ECO:0000259" key="10">
    <source>
        <dbReference type="SMART" id="SM01382"/>
    </source>
</evidence>
<keyword evidence="6" id="KW-0687">Ribonucleoprotein</keyword>
<evidence type="ECO:0000313" key="12">
    <source>
        <dbReference type="EMBL" id="KAF7339572.1"/>
    </source>
</evidence>
<dbReference type="Gene3D" id="4.10.950.10">
    <property type="entry name" value="Ribosomal protein L2, domain 3"/>
    <property type="match status" value="1"/>
</dbReference>
<dbReference type="PANTHER" id="PTHR13691:SF5">
    <property type="entry name" value="LARGE RIBOSOMAL SUBUNIT PROTEIN UL2M"/>
    <property type="match status" value="1"/>
</dbReference>
<keyword evidence="13" id="KW-1185">Reference proteome</keyword>
<dbReference type="InterPro" id="IPR012340">
    <property type="entry name" value="NA-bd_OB-fold"/>
</dbReference>
<dbReference type="FunFam" id="4.10.950.10:FF:000001">
    <property type="entry name" value="50S ribosomal protein L2"/>
    <property type="match status" value="1"/>
</dbReference>
<dbReference type="InterPro" id="IPR002171">
    <property type="entry name" value="Ribosomal_uL2"/>
</dbReference>
<comment type="function">
    <text evidence="7">Component of the mitochondrial ribosome (mitoribosome), a dedicated translation machinery responsible for the synthesis of mitochondrial genome-encoded proteins, including at least some of the essential transmembrane subunits of the mitochondrial respiratory chain. The mitoribosomes are attached to the mitochondrial inner membrane and translation products are cotranslationally integrated into the membrane.</text>
</comment>
<dbReference type="Pfam" id="PF01774">
    <property type="entry name" value="UreD"/>
    <property type="match status" value="1"/>
</dbReference>
<dbReference type="Pfam" id="PF03947">
    <property type="entry name" value="Ribosomal_L2_C"/>
    <property type="match status" value="1"/>
</dbReference>
<evidence type="ECO:0000256" key="6">
    <source>
        <dbReference type="ARBA" id="ARBA00023274"/>
    </source>
</evidence>
<keyword evidence="4" id="KW-0496">Mitochondrion</keyword>
<keyword evidence="5" id="KW-0143">Chaperone</keyword>
<dbReference type="FunFam" id="2.30.30.30:FF:000001">
    <property type="entry name" value="50S ribosomal protein L2"/>
    <property type="match status" value="1"/>
</dbReference>
<evidence type="ECO:0000256" key="8">
    <source>
        <dbReference type="ARBA" id="ARBA00069872"/>
    </source>
</evidence>
<dbReference type="PANTHER" id="PTHR13691">
    <property type="entry name" value="RIBOSOMAL PROTEIN L2"/>
    <property type="match status" value="1"/>
</dbReference>
<comment type="subcellular location">
    <subcellularLocation>
        <location evidence="1">Mitochondrion</location>
    </subcellularLocation>
</comment>
<proteinExistence type="inferred from homology"/>
<evidence type="ECO:0000256" key="4">
    <source>
        <dbReference type="ARBA" id="ARBA00023128"/>
    </source>
</evidence>
<dbReference type="SUPFAM" id="SSF50104">
    <property type="entry name" value="Translation proteins SH3-like domain"/>
    <property type="match status" value="1"/>
</dbReference>
<dbReference type="GO" id="GO:0005762">
    <property type="term" value="C:mitochondrial large ribosomal subunit"/>
    <property type="evidence" value="ECO:0007669"/>
    <property type="project" value="TreeGrafter"/>
</dbReference>
<dbReference type="Gene3D" id="2.30.30.30">
    <property type="match status" value="1"/>
</dbReference>
<gene>
    <name evidence="12" type="ORF">MSAN_02171700</name>
</gene>
<evidence type="ECO:0000313" key="13">
    <source>
        <dbReference type="Proteomes" id="UP000623467"/>
    </source>
</evidence>
<accession>A0A8H6XEF2</accession>
<reference evidence="12" key="1">
    <citation type="submission" date="2020-05" db="EMBL/GenBank/DDBJ databases">
        <title>Mycena genomes resolve the evolution of fungal bioluminescence.</title>
        <authorList>
            <person name="Tsai I.J."/>
        </authorList>
    </citation>
    <scope>NUCLEOTIDE SEQUENCE</scope>
    <source>
        <strain evidence="12">160909Yilan</strain>
    </source>
</reference>
<dbReference type="InterPro" id="IPR008991">
    <property type="entry name" value="Translation_prot_SH3-like_sf"/>
</dbReference>
<evidence type="ECO:0000256" key="5">
    <source>
        <dbReference type="ARBA" id="ARBA00023186"/>
    </source>
</evidence>